<proteinExistence type="inferred from homology"/>
<reference evidence="4 5" key="1">
    <citation type="journal article" date="2014" name="PLoS Genet.">
        <title>Phylogenetically driven sequencing of extremely halophilic archaea reveals strategies for static and dynamic osmo-response.</title>
        <authorList>
            <person name="Becker E.A."/>
            <person name="Seitzer P.M."/>
            <person name="Tritt A."/>
            <person name="Larsen D."/>
            <person name="Krusor M."/>
            <person name="Yao A.I."/>
            <person name="Wu D."/>
            <person name="Madern D."/>
            <person name="Eisen J.A."/>
            <person name="Darling A.E."/>
            <person name="Facciotti M.T."/>
        </authorList>
    </citation>
    <scope>NUCLEOTIDE SEQUENCE [LARGE SCALE GENOMIC DNA]</scope>
    <source>
        <strain evidence="4 5">DSM 13077</strain>
    </source>
</reference>
<dbReference type="Gene3D" id="1.10.600.10">
    <property type="entry name" value="Farnesyl Diphosphate Synthase"/>
    <property type="match status" value="1"/>
</dbReference>
<evidence type="ECO:0000256" key="3">
    <source>
        <dbReference type="RuleBase" id="RU004466"/>
    </source>
</evidence>
<dbReference type="GO" id="GO:0004659">
    <property type="term" value="F:prenyltransferase activity"/>
    <property type="evidence" value="ECO:0007669"/>
    <property type="project" value="InterPro"/>
</dbReference>
<dbReference type="InterPro" id="IPR033749">
    <property type="entry name" value="Polyprenyl_synt_CS"/>
</dbReference>
<keyword evidence="1" id="KW-0479">Metal-binding</keyword>
<sequence length="376" mass="41946">MVSPHVQDELRIFFTSLALGACMRETLAEWRPVVDEAIADLVPREIDTEYLESFFGEPTYAYDPDGLQRALSDPLWDLLDRGGKRWRAVLFLVFVEGFGEDPMAYLPYACIPEILHNGTIIVDDVEDGATKRRGEPALHHIYGRDVALNAGNALYFLPLKILTEDPGNLPAEQRLAAYEMLMDELNRTHLGQGMDICWHNEREVRITPAEYLEMCACKTGCLGRIVARLAAIITDQPERVERAAATYAELTAVAFQIGDDILDVENSLGRAGEFGKEFGNDVREGKKTLLVIHAIEESPPETATRLQEILEAETNTDDELAEALSIIEDAGSIEYAREHALELAADARAAVDELALDAETTDRLYTFTEFVVDRDV</sequence>
<name>M0BE94_9EURY</name>
<keyword evidence="3" id="KW-0808">Transferase</keyword>
<organism evidence="4 5">
    <name type="scientific">Natrialba aegyptia DSM 13077</name>
    <dbReference type="NCBI Taxonomy" id="1227491"/>
    <lineage>
        <taxon>Archaea</taxon>
        <taxon>Methanobacteriati</taxon>
        <taxon>Methanobacteriota</taxon>
        <taxon>Stenosarchaea group</taxon>
        <taxon>Halobacteria</taxon>
        <taxon>Halobacteriales</taxon>
        <taxon>Natrialbaceae</taxon>
        <taxon>Natrialba</taxon>
    </lineage>
</organism>
<evidence type="ECO:0000313" key="5">
    <source>
        <dbReference type="Proteomes" id="UP000011591"/>
    </source>
</evidence>
<evidence type="ECO:0000313" key="4">
    <source>
        <dbReference type="EMBL" id="ELZ09211.1"/>
    </source>
</evidence>
<keyword evidence="5" id="KW-1185">Reference proteome</keyword>
<dbReference type="InterPro" id="IPR008949">
    <property type="entry name" value="Isoprenoid_synthase_dom_sf"/>
</dbReference>
<dbReference type="Proteomes" id="UP000011591">
    <property type="component" value="Unassembled WGS sequence"/>
</dbReference>
<evidence type="ECO:0000256" key="2">
    <source>
        <dbReference type="ARBA" id="ARBA00022842"/>
    </source>
</evidence>
<comment type="caution">
    <text evidence="4">The sequence shown here is derived from an EMBL/GenBank/DDBJ whole genome shotgun (WGS) entry which is preliminary data.</text>
</comment>
<dbReference type="InterPro" id="IPR000092">
    <property type="entry name" value="Polyprenyl_synt"/>
</dbReference>
<dbReference type="PANTHER" id="PTHR12001">
    <property type="entry name" value="GERANYLGERANYL PYROPHOSPHATE SYNTHASE"/>
    <property type="match status" value="1"/>
</dbReference>
<dbReference type="PROSITE" id="PS00723">
    <property type="entry name" value="POLYPRENYL_SYNTHASE_1"/>
    <property type="match status" value="1"/>
</dbReference>
<dbReference type="GO" id="GO:0008299">
    <property type="term" value="P:isoprenoid biosynthetic process"/>
    <property type="evidence" value="ECO:0007669"/>
    <property type="project" value="InterPro"/>
</dbReference>
<gene>
    <name evidence="4" type="ORF">C480_02378</name>
</gene>
<dbReference type="Pfam" id="PF00348">
    <property type="entry name" value="polyprenyl_synt"/>
    <property type="match status" value="1"/>
</dbReference>
<dbReference type="PANTHER" id="PTHR12001:SF44">
    <property type="entry name" value="GERANYLGERANYL PYROPHOSPHATE SYNTHASE"/>
    <property type="match status" value="1"/>
</dbReference>
<accession>M0BE94</accession>
<comment type="similarity">
    <text evidence="3">Belongs to the FPP/GGPP synthase family.</text>
</comment>
<evidence type="ECO:0000256" key="1">
    <source>
        <dbReference type="ARBA" id="ARBA00022723"/>
    </source>
</evidence>
<dbReference type="AlphaFoldDB" id="M0BE94"/>
<dbReference type="PATRIC" id="fig|1227491.4.peg.488"/>
<dbReference type="CDD" id="cd00685">
    <property type="entry name" value="Trans_IPPS_HT"/>
    <property type="match status" value="1"/>
</dbReference>
<dbReference type="SFLD" id="SFLDS00005">
    <property type="entry name" value="Isoprenoid_Synthase_Type_I"/>
    <property type="match status" value="1"/>
</dbReference>
<dbReference type="GO" id="GO:0046872">
    <property type="term" value="F:metal ion binding"/>
    <property type="evidence" value="ECO:0007669"/>
    <property type="project" value="UniProtKB-KW"/>
</dbReference>
<dbReference type="SUPFAM" id="SSF48576">
    <property type="entry name" value="Terpenoid synthases"/>
    <property type="match status" value="1"/>
</dbReference>
<dbReference type="EMBL" id="AOIP01000011">
    <property type="protein sequence ID" value="ELZ09211.1"/>
    <property type="molecule type" value="Genomic_DNA"/>
</dbReference>
<keyword evidence="2" id="KW-0460">Magnesium</keyword>
<protein>
    <submittedName>
        <fullName evidence="4">Polyprenyl synthetase</fullName>
    </submittedName>
</protein>